<keyword evidence="2" id="KW-0489">Methyltransferase</keyword>
<reference evidence="3" key="1">
    <citation type="submission" date="2012-02" db="EMBL/GenBank/DDBJ databases">
        <title>Complete sequence of chromosome of Methanomethylovorans hollandica DSM 15978.</title>
        <authorList>
            <person name="Lucas S."/>
            <person name="Copeland A."/>
            <person name="Lapidus A."/>
            <person name="Glavina del Rio T."/>
            <person name="Dalin E."/>
            <person name="Tice H."/>
            <person name="Bruce D."/>
            <person name="Goodwin L."/>
            <person name="Pitluck S."/>
            <person name="Peters L."/>
            <person name="Mikhailova N."/>
            <person name="Held B."/>
            <person name="Kyrpides N."/>
            <person name="Mavromatis K."/>
            <person name="Ivanova N."/>
            <person name="Brettin T."/>
            <person name="Detter J.C."/>
            <person name="Han C."/>
            <person name="Larimer F."/>
            <person name="Land M."/>
            <person name="Hauser L."/>
            <person name="Markowitz V."/>
            <person name="Cheng J.-F."/>
            <person name="Hugenholtz P."/>
            <person name="Woyke T."/>
            <person name="Wu D."/>
            <person name="Spring S."/>
            <person name="Schroeder M."/>
            <person name="Brambilla E."/>
            <person name="Klenk H.-P."/>
            <person name="Eisen J.A."/>
        </authorList>
    </citation>
    <scope>NUCLEOTIDE SEQUENCE [LARGE SCALE GENOMIC DNA]</scope>
    <source>
        <strain evidence="3">DSM 15978 / NBRC 107637 / DMS1</strain>
    </source>
</reference>
<dbReference type="InterPro" id="IPR013216">
    <property type="entry name" value="Methyltransf_11"/>
</dbReference>
<protein>
    <submittedName>
        <fullName evidence="2">Methylase involved in ubiquinone/menaquinone biosynthesis</fullName>
    </submittedName>
</protein>
<dbReference type="STRING" id="867904.Metho_2364"/>
<organism evidence="2 3">
    <name type="scientific">Methanomethylovorans hollandica (strain DSM 15978 / NBRC 107637 / DMS1)</name>
    <dbReference type="NCBI Taxonomy" id="867904"/>
    <lineage>
        <taxon>Archaea</taxon>
        <taxon>Methanobacteriati</taxon>
        <taxon>Methanobacteriota</taxon>
        <taxon>Stenosarchaea group</taxon>
        <taxon>Methanomicrobia</taxon>
        <taxon>Methanosarcinales</taxon>
        <taxon>Methanosarcinaceae</taxon>
        <taxon>Methanomethylovorans</taxon>
    </lineage>
</organism>
<name>L0KYI9_METHD</name>
<dbReference type="PANTHER" id="PTHR42912">
    <property type="entry name" value="METHYLTRANSFERASE"/>
    <property type="match status" value="1"/>
</dbReference>
<gene>
    <name evidence="2" type="ordered locus">Metho_2364</name>
</gene>
<proteinExistence type="predicted"/>
<dbReference type="PANTHER" id="PTHR42912:SF80">
    <property type="entry name" value="METHYLTRANSFERASE DOMAIN-CONTAINING PROTEIN"/>
    <property type="match status" value="1"/>
</dbReference>
<dbReference type="EMBL" id="CP003362">
    <property type="protein sequence ID" value="AGB50517.1"/>
    <property type="molecule type" value="Genomic_DNA"/>
</dbReference>
<keyword evidence="2" id="KW-0830">Ubiquinone</keyword>
<dbReference type="InterPro" id="IPR029063">
    <property type="entry name" value="SAM-dependent_MTases_sf"/>
</dbReference>
<accession>L0KYI9</accession>
<dbReference type="Pfam" id="PF08241">
    <property type="entry name" value="Methyltransf_11"/>
    <property type="match status" value="1"/>
</dbReference>
<dbReference type="KEGG" id="mhz:Metho_2364"/>
<keyword evidence="3" id="KW-1185">Reference proteome</keyword>
<dbReference type="GO" id="GO:0032259">
    <property type="term" value="P:methylation"/>
    <property type="evidence" value="ECO:0007669"/>
    <property type="project" value="UniProtKB-KW"/>
</dbReference>
<dbReference type="GO" id="GO:0008757">
    <property type="term" value="F:S-adenosylmethionine-dependent methyltransferase activity"/>
    <property type="evidence" value="ECO:0007669"/>
    <property type="project" value="InterPro"/>
</dbReference>
<evidence type="ECO:0000313" key="3">
    <source>
        <dbReference type="Proteomes" id="UP000010866"/>
    </source>
</evidence>
<dbReference type="Gene3D" id="3.40.50.150">
    <property type="entry name" value="Vaccinia Virus protein VP39"/>
    <property type="match status" value="1"/>
</dbReference>
<feature type="domain" description="Methyltransferase type 11" evidence="1">
    <location>
        <begin position="47"/>
        <end position="130"/>
    </location>
</feature>
<dbReference type="AlphaFoldDB" id="L0KYI9"/>
<dbReference type="SUPFAM" id="SSF53335">
    <property type="entry name" value="S-adenosyl-L-methionine-dependent methyltransferases"/>
    <property type="match status" value="1"/>
</dbReference>
<dbReference type="CDD" id="cd02440">
    <property type="entry name" value="AdoMet_MTases"/>
    <property type="match status" value="1"/>
</dbReference>
<keyword evidence="2" id="KW-0808">Transferase</keyword>
<dbReference type="InterPro" id="IPR050508">
    <property type="entry name" value="Methyltransf_Superfamily"/>
</dbReference>
<sequence>MKSSRNTDAKEQGYDAWYDQHIKVFYSELAAIKKVLGNVYQEQRSIEIGVGTGRFAQALHITYGADPSRRMLELARERNIICIQAVVEDLPLKDKSLDLALMVTIDPFMTDMQQAFAEVRRILKTDGRMVLGMIDRNSRLGDVYEKKYEKRQHEKGSYSPVKLHSVDEIKAYIHEAGFRDITIVQTLFRPLEMIPDIEPVRGGSGDGGFVVIRADK</sequence>
<evidence type="ECO:0000259" key="1">
    <source>
        <dbReference type="Pfam" id="PF08241"/>
    </source>
</evidence>
<dbReference type="Proteomes" id="UP000010866">
    <property type="component" value="Chromosome"/>
</dbReference>
<evidence type="ECO:0000313" key="2">
    <source>
        <dbReference type="EMBL" id="AGB50517.1"/>
    </source>
</evidence>
<dbReference type="HOGENOM" id="CLU_037990_14_1_2"/>